<dbReference type="InterPro" id="IPR001347">
    <property type="entry name" value="SIS_dom"/>
</dbReference>
<evidence type="ECO:0000256" key="2">
    <source>
        <dbReference type="ARBA" id="ARBA00023125"/>
    </source>
</evidence>
<dbReference type="InterPro" id="IPR046348">
    <property type="entry name" value="SIS_dom_sf"/>
</dbReference>
<dbReference type="CDD" id="cd05013">
    <property type="entry name" value="SIS_RpiR"/>
    <property type="match status" value="1"/>
</dbReference>
<dbReference type="SUPFAM" id="SSF46689">
    <property type="entry name" value="Homeodomain-like"/>
    <property type="match status" value="1"/>
</dbReference>
<dbReference type="GO" id="GO:0003700">
    <property type="term" value="F:DNA-binding transcription factor activity"/>
    <property type="evidence" value="ECO:0007669"/>
    <property type="project" value="InterPro"/>
</dbReference>
<dbReference type="Pfam" id="PF01418">
    <property type="entry name" value="HTH_6"/>
    <property type="match status" value="1"/>
</dbReference>
<dbReference type="RefSeq" id="WP_093318836.1">
    <property type="nucleotide sequence ID" value="NZ_FOHV01000008.1"/>
</dbReference>
<protein>
    <submittedName>
        <fullName evidence="6">Transcriptional regulator, RpiR family</fullName>
    </submittedName>
</protein>
<reference evidence="7" key="1">
    <citation type="submission" date="2016-10" db="EMBL/GenBank/DDBJ databases">
        <authorList>
            <person name="Varghese N."/>
            <person name="Submissions S."/>
        </authorList>
    </citation>
    <scope>NUCLEOTIDE SEQUENCE [LARGE SCALE GENOMIC DNA]</scope>
    <source>
        <strain evidence="7">DSM 18579</strain>
    </source>
</reference>
<dbReference type="PANTHER" id="PTHR30514">
    <property type="entry name" value="GLUCOKINASE"/>
    <property type="match status" value="1"/>
</dbReference>
<name>A0A1I0BPN6_9GAMM</name>
<proteinExistence type="predicted"/>
<sequence>MKNPLYQIQTNKIAKSPKLALIADYILANTEQIQFMTITVLAQKTATSEATVLRFCRDIGYNGYSDFKMALALELNHLKFKSNSLGQRKDDIPNFATECAINSLKDTLSLIDREQIIRICNLIHHSKIIHCIGVAASSIVANYLCYRLIRIGKTALMHTDTHIAMMQSIHPNIDDLWFAISSSGSTREIIEVANSLKKNHKQIVAISNISNSPLGNISTEVLVAANPEGPLTGGALASKVGALLIVDILINEMIKIYPDYSCLANNTAEVTVDLLL</sequence>
<keyword evidence="2" id="KW-0238">DNA-binding</keyword>
<dbReference type="SUPFAM" id="SSF53697">
    <property type="entry name" value="SIS domain"/>
    <property type="match status" value="1"/>
</dbReference>
<gene>
    <name evidence="6" type="ORF">SAMN02583745_01328</name>
</gene>
<dbReference type="PROSITE" id="PS51071">
    <property type="entry name" value="HTH_RPIR"/>
    <property type="match status" value="1"/>
</dbReference>
<dbReference type="EMBL" id="FOHV01000008">
    <property type="protein sequence ID" value="SET08274.1"/>
    <property type="molecule type" value="Genomic_DNA"/>
</dbReference>
<dbReference type="InterPro" id="IPR036388">
    <property type="entry name" value="WH-like_DNA-bd_sf"/>
</dbReference>
<accession>A0A1I0BPN6</accession>
<dbReference type="GO" id="GO:0097367">
    <property type="term" value="F:carbohydrate derivative binding"/>
    <property type="evidence" value="ECO:0007669"/>
    <property type="project" value="InterPro"/>
</dbReference>
<dbReference type="GO" id="GO:0003677">
    <property type="term" value="F:DNA binding"/>
    <property type="evidence" value="ECO:0007669"/>
    <property type="project" value="UniProtKB-KW"/>
</dbReference>
<organism evidence="6 7">
    <name type="scientific">Thorsellia anophelis DSM 18579</name>
    <dbReference type="NCBI Taxonomy" id="1123402"/>
    <lineage>
        <taxon>Bacteria</taxon>
        <taxon>Pseudomonadati</taxon>
        <taxon>Pseudomonadota</taxon>
        <taxon>Gammaproteobacteria</taxon>
        <taxon>Enterobacterales</taxon>
        <taxon>Thorselliaceae</taxon>
        <taxon>Thorsellia</taxon>
    </lineage>
</organism>
<feature type="domain" description="HTH rpiR-type" evidence="4">
    <location>
        <begin position="2"/>
        <end position="78"/>
    </location>
</feature>
<dbReference type="OrthoDB" id="8582409at2"/>
<evidence type="ECO:0000256" key="3">
    <source>
        <dbReference type="ARBA" id="ARBA00023163"/>
    </source>
</evidence>
<dbReference type="Gene3D" id="3.40.50.10490">
    <property type="entry name" value="Glucose-6-phosphate isomerase like protein, domain 1"/>
    <property type="match status" value="1"/>
</dbReference>
<dbReference type="PROSITE" id="PS51464">
    <property type="entry name" value="SIS"/>
    <property type="match status" value="1"/>
</dbReference>
<dbReference type="InterPro" id="IPR035472">
    <property type="entry name" value="RpiR-like_SIS"/>
</dbReference>
<evidence type="ECO:0000259" key="5">
    <source>
        <dbReference type="PROSITE" id="PS51464"/>
    </source>
</evidence>
<dbReference type="Proteomes" id="UP000242642">
    <property type="component" value="Unassembled WGS sequence"/>
</dbReference>
<feature type="domain" description="SIS" evidence="5">
    <location>
        <begin position="119"/>
        <end position="255"/>
    </location>
</feature>
<evidence type="ECO:0000259" key="4">
    <source>
        <dbReference type="PROSITE" id="PS51071"/>
    </source>
</evidence>
<dbReference type="AlphaFoldDB" id="A0A1I0BPN6"/>
<dbReference type="GO" id="GO:1901135">
    <property type="term" value="P:carbohydrate derivative metabolic process"/>
    <property type="evidence" value="ECO:0007669"/>
    <property type="project" value="InterPro"/>
</dbReference>
<dbReference type="Pfam" id="PF01380">
    <property type="entry name" value="SIS"/>
    <property type="match status" value="1"/>
</dbReference>
<keyword evidence="3" id="KW-0804">Transcription</keyword>
<keyword evidence="7" id="KW-1185">Reference proteome</keyword>
<dbReference type="InterPro" id="IPR009057">
    <property type="entry name" value="Homeodomain-like_sf"/>
</dbReference>
<dbReference type="Gene3D" id="1.10.10.10">
    <property type="entry name" value="Winged helix-like DNA-binding domain superfamily/Winged helix DNA-binding domain"/>
    <property type="match status" value="1"/>
</dbReference>
<dbReference type="STRING" id="1123402.SAMN02583745_01328"/>
<evidence type="ECO:0000256" key="1">
    <source>
        <dbReference type="ARBA" id="ARBA00023015"/>
    </source>
</evidence>
<evidence type="ECO:0000313" key="7">
    <source>
        <dbReference type="Proteomes" id="UP000242642"/>
    </source>
</evidence>
<evidence type="ECO:0000313" key="6">
    <source>
        <dbReference type="EMBL" id="SET08274.1"/>
    </source>
</evidence>
<dbReference type="InterPro" id="IPR000281">
    <property type="entry name" value="HTH_RpiR"/>
</dbReference>
<dbReference type="InterPro" id="IPR047640">
    <property type="entry name" value="RpiR-like"/>
</dbReference>
<dbReference type="PANTHER" id="PTHR30514:SF1">
    <property type="entry name" value="HTH-TYPE TRANSCRIPTIONAL REGULATOR HEXR-RELATED"/>
    <property type="match status" value="1"/>
</dbReference>
<keyword evidence="1" id="KW-0805">Transcription regulation</keyword>